<name>A0A1I3S5B2_9BACT</name>
<dbReference type="EMBL" id="FORX01000004">
    <property type="protein sequence ID" value="SFJ53242.1"/>
    <property type="molecule type" value="Genomic_DNA"/>
</dbReference>
<evidence type="ECO:0000313" key="1">
    <source>
        <dbReference type="EMBL" id="SFJ53242.1"/>
    </source>
</evidence>
<dbReference type="RefSeq" id="WP_143075547.1">
    <property type="nucleotide sequence ID" value="NZ_FORX01000004.1"/>
</dbReference>
<dbReference type="AlphaFoldDB" id="A0A1I3S5B2"/>
<accession>A0A1I3S5B2</accession>
<dbReference type="PROSITE" id="PS51257">
    <property type="entry name" value="PROKAR_LIPOPROTEIN"/>
    <property type="match status" value="1"/>
</dbReference>
<gene>
    <name evidence="1" type="ORF">SAMN04488082_10413</name>
</gene>
<protein>
    <submittedName>
        <fullName evidence="1">Uncharacterized protein</fullName>
    </submittedName>
</protein>
<dbReference type="Proteomes" id="UP000198635">
    <property type="component" value="Unassembled WGS sequence"/>
</dbReference>
<reference evidence="2" key="1">
    <citation type="submission" date="2016-10" db="EMBL/GenBank/DDBJ databases">
        <authorList>
            <person name="Varghese N."/>
            <person name="Submissions S."/>
        </authorList>
    </citation>
    <scope>NUCLEOTIDE SEQUENCE [LARGE SCALE GENOMIC DNA]</scope>
    <source>
        <strain evidence="2">DSM 5918</strain>
    </source>
</reference>
<proteinExistence type="predicted"/>
<evidence type="ECO:0000313" key="2">
    <source>
        <dbReference type="Proteomes" id="UP000198635"/>
    </source>
</evidence>
<keyword evidence="2" id="KW-1185">Reference proteome</keyword>
<dbReference type="STRING" id="52560.SAMN04488082_10413"/>
<organism evidence="1 2">
    <name type="scientific">Desulfomicrobium apsheronum</name>
    <dbReference type="NCBI Taxonomy" id="52560"/>
    <lineage>
        <taxon>Bacteria</taxon>
        <taxon>Pseudomonadati</taxon>
        <taxon>Thermodesulfobacteriota</taxon>
        <taxon>Desulfovibrionia</taxon>
        <taxon>Desulfovibrionales</taxon>
        <taxon>Desulfomicrobiaceae</taxon>
        <taxon>Desulfomicrobium</taxon>
    </lineage>
</organism>
<sequence>MRLLINFSVLIFVSIVLSGCIQSLHPFLTDDMDILFDEVYGDWMLIKDEDSEDFANMNRWTFKFGTINILEEDNSELILDAKYFKIKNSILVDFTPYDFDNFLEKKASIYLISGLISSHSLGKIEIKDNIMTVRLLNRQYVIDEIENGNYNLKFVEYGSGMAKSYIFVSESEEWVDFLNKNINDDSLFDDRNKFVFKKIMS</sequence>